<gene>
    <name evidence="1" type="ORF">H8S77_15250</name>
</gene>
<keyword evidence="2" id="KW-1185">Reference proteome</keyword>
<comment type="caution">
    <text evidence="1">The sequence shown here is derived from an EMBL/GenBank/DDBJ whole genome shotgun (WGS) entry which is preliminary data.</text>
</comment>
<evidence type="ECO:0000313" key="1">
    <source>
        <dbReference type="EMBL" id="MBC5644237.1"/>
    </source>
</evidence>
<reference evidence="1 2" key="1">
    <citation type="submission" date="2020-08" db="EMBL/GenBank/DDBJ databases">
        <title>Genome public.</title>
        <authorList>
            <person name="Liu C."/>
            <person name="Sun Q."/>
        </authorList>
    </citation>
    <scope>NUCLEOTIDE SEQUENCE [LARGE SCALE GENOMIC DNA]</scope>
    <source>
        <strain evidence="1 2">BX2</strain>
    </source>
</reference>
<protein>
    <submittedName>
        <fullName evidence="1">Uncharacterized protein</fullName>
    </submittedName>
</protein>
<name>A0ABR7E3B3_9BACT</name>
<sequence>MTFKELREGNQYFILHKTDKPFCEIGSVIGVNNLRPKPQNMVNGYPAMQPEMIIDISVKVGDDTVKLSSVPADKSIADYKPENGEKLVLSCDQTMINQEISAMLQNSQQILASIETHKSIIDNCELMLNQLNPQFKKEKEQESKIQSLENEISEMKKIFGGGFEELKSLLLDKQSTNNKKATT</sequence>
<dbReference type="Proteomes" id="UP000644010">
    <property type="component" value="Unassembled WGS sequence"/>
</dbReference>
<proteinExistence type="predicted"/>
<organism evidence="1 2">
    <name type="scientific">Parabacteroides segnis</name>
    <dbReference type="NCBI Taxonomy" id="2763058"/>
    <lineage>
        <taxon>Bacteria</taxon>
        <taxon>Pseudomonadati</taxon>
        <taxon>Bacteroidota</taxon>
        <taxon>Bacteroidia</taxon>
        <taxon>Bacteroidales</taxon>
        <taxon>Tannerellaceae</taxon>
        <taxon>Parabacteroides</taxon>
    </lineage>
</organism>
<accession>A0ABR7E3B3</accession>
<dbReference type="RefSeq" id="WP_186960140.1">
    <property type="nucleotide sequence ID" value="NZ_JACOOI010000016.1"/>
</dbReference>
<evidence type="ECO:0000313" key="2">
    <source>
        <dbReference type="Proteomes" id="UP000644010"/>
    </source>
</evidence>
<dbReference type="EMBL" id="JACOOI010000016">
    <property type="protein sequence ID" value="MBC5644237.1"/>
    <property type="molecule type" value="Genomic_DNA"/>
</dbReference>